<dbReference type="STRING" id="45607.A0A2T0FBW0"/>
<dbReference type="GO" id="GO:0070154">
    <property type="term" value="P:mitochondrial lysyl-tRNA aminoacylation"/>
    <property type="evidence" value="ECO:0007669"/>
    <property type="project" value="TreeGrafter"/>
</dbReference>
<reference evidence="6 7" key="1">
    <citation type="submission" date="2017-04" db="EMBL/GenBank/DDBJ databases">
        <title>Genome sequencing of [Candida] sorbophila.</title>
        <authorList>
            <person name="Ahn J.O."/>
        </authorList>
    </citation>
    <scope>NUCLEOTIDE SEQUENCE [LARGE SCALE GENOMIC DNA]</scope>
    <source>
        <strain evidence="6 7">DS02</strain>
    </source>
</reference>
<evidence type="ECO:0000256" key="1">
    <source>
        <dbReference type="ARBA" id="ARBA00022598"/>
    </source>
</evidence>
<keyword evidence="7" id="KW-1185">Reference proteome</keyword>
<keyword evidence="3" id="KW-0067">ATP-binding</keyword>
<dbReference type="PROSITE" id="PS50862">
    <property type="entry name" value="AA_TRNA_LIGASE_II"/>
    <property type="match status" value="1"/>
</dbReference>
<dbReference type="InterPro" id="IPR018149">
    <property type="entry name" value="Lys-tRNA-synth_II_C"/>
</dbReference>
<keyword evidence="2" id="KW-0547">Nucleotide-binding</keyword>
<dbReference type="GO" id="GO:0000049">
    <property type="term" value="F:tRNA binding"/>
    <property type="evidence" value="ECO:0007669"/>
    <property type="project" value="TreeGrafter"/>
</dbReference>
<dbReference type="PANTHER" id="PTHR42918:SF5">
    <property type="entry name" value="LYSINE--TRNA LIGASE, MITOCHONDRIAL"/>
    <property type="match status" value="1"/>
</dbReference>
<evidence type="ECO:0000313" key="6">
    <source>
        <dbReference type="EMBL" id="PRT52488.1"/>
    </source>
</evidence>
<keyword evidence="4" id="KW-0030">Aminoacyl-tRNA synthetase</keyword>
<dbReference type="PRINTS" id="PR00982">
    <property type="entry name" value="TRNASYNTHLYS"/>
</dbReference>
<dbReference type="InterPro" id="IPR004365">
    <property type="entry name" value="NA-bd_OB_tRNA"/>
</dbReference>
<evidence type="ECO:0000256" key="2">
    <source>
        <dbReference type="ARBA" id="ARBA00022741"/>
    </source>
</evidence>
<proteinExistence type="predicted"/>
<evidence type="ECO:0000259" key="5">
    <source>
        <dbReference type="PROSITE" id="PS50862"/>
    </source>
</evidence>
<comment type="caution">
    <text evidence="6">The sequence shown here is derived from an EMBL/GenBank/DDBJ whole genome shotgun (WGS) entry which is preliminary data.</text>
</comment>
<dbReference type="Proteomes" id="UP000238350">
    <property type="component" value="Unassembled WGS sequence"/>
</dbReference>
<dbReference type="SUPFAM" id="SSF55681">
    <property type="entry name" value="Class II aaRS and biotin synthetases"/>
    <property type="match status" value="1"/>
</dbReference>
<dbReference type="Gene3D" id="2.40.50.140">
    <property type="entry name" value="Nucleic acid-binding proteins"/>
    <property type="match status" value="1"/>
</dbReference>
<feature type="domain" description="Aminoacyl-transfer RNA synthetases class-II family profile" evidence="5">
    <location>
        <begin position="209"/>
        <end position="515"/>
    </location>
</feature>
<dbReference type="GO" id="GO:0004824">
    <property type="term" value="F:lysine-tRNA ligase activity"/>
    <property type="evidence" value="ECO:0007669"/>
    <property type="project" value="InterPro"/>
</dbReference>
<organism evidence="6 7">
    <name type="scientific">Wickerhamiella sorbophila</name>
    <dbReference type="NCBI Taxonomy" id="45607"/>
    <lineage>
        <taxon>Eukaryota</taxon>
        <taxon>Fungi</taxon>
        <taxon>Dikarya</taxon>
        <taxon>Ascomycota</taxon>
        <taxon>Saccharomycotina</taxon>
        <taxon>Dipodascomycetes</taxon>
        <taxon>Dipodascales</taxon>
        <taxon>Trichomonascaceae</taxon>
        <taxon>Wickerhamiella</taxon>
    </lineage>
</organism>
<dbReference type="SUPFAM" id="SSF50249">
    <property type="entry name" value="Nucleic acid-binding proteins"/>
    <property type="match status" value="1"/>
</dbReference>
<evidence type="ECO:0000313" key="7">
    <source>
        <dbReference type="Proteomes" id="UP000238350"/>
    </source>
</evidence>
<accession>A0A2T0FBW0</accession>
<dbReference type="PANTHER" id="PTHR42918">
    <property type="entry name" value="LYSYL-TRNA SYNTHETASE"/>
    <property type="match status" value="1"/>
</dbReference>
<dbReference type="GO" id="GO:0005524">
    <property type="term" value="F:ATP binding"/>
    <property type="evidence" value="ECO:0007669"/>
    <property type="project" value="UniProtKB-KW"/>
</dbReference>
<evidence type="ECO:0000256" key="3">
    <source>
        <dbReference type="ARBA" id="ARBA00022840"/>
    </source>
</evidence>
<dbReference type="InterPro" id="IPR004364">
    <property type="entry name" value="Aa-tRNA-synt_II"/>
</dbReference>
<dbReference type="GO" id="GO:0005739">
    <property type="term" value="C:mitochondrion"/>
    <property type="evidence" value="ECO:0007669"/>
    <property type="project" value="TreeGrafter"/>
</dbReference>
<dbReference type="InterPro" id="IPR045864">
    <property type="entry name" value="aa-tRNA-synth_II/BPL/LPL"/>
</dbReference>
<gene>
    <name evidence="6" type="ORF">B9G98_00108</name>
</gene>
<dbReference type="AlphaFoldDB" id="A0A2T0FBW0"/>
<name>A0A2T0FBW0_9ASCO</name>
<dbReference type="InterPro" id="IPR006195">
    <property type="entry name" value="aa-tRNA-synth_II"/>
</dbReference>
<keyword evidence="1 6" id="KW-0436">Ligase</keyword>
<dbReference type="InterPro" id="IPR012340">
    <property type="entry name" value="NA-bd_OB-fold"/>
</dbReference>
<dbReference type="RefSeq" id="XP_024662434.1">
    <property type="nucleotide sequence ID" value="XM_024806666.1"/>
</dbReference>
<dbReference type="GeneID" id="36513857"/>
<dbReference type="Pfam" id="PF01336">
    <property type="entry name" value="tRNA_anti-codon"/>
    <property type="match status" value="1"/>
</dbReference>
<sequence>MVQAWKKCVYWPKSRPFSNSSIKQSRKFTFTFEERNDALAKYPRRSALYPVLPPPRAPLLPLAQIKETFKDIEHTQTLETPQFEIRGRIQGVRAAGRGLLFLDVVNDEEKIQVVVNAKKAGLSKNDQDNQKLLRPGDSVAVCGRPWRTQSGELSLLASGPVTLLSPCLHPPLDATTGSIVRQHNRVAELKSFADARQVLRARDTAIAHIQSFFRDRGFVHVQTPILSHQTGGATATPFVTEEDLSLRIAPELWLKRLVIGGFDKVFEIGPSFRNEGIDATHNPEFTTCEFYMAFANLRDLMELTKELLVSTAETVTSRFPEYLENARILSVKEWPVYDYFETIETELGYPLPAELTKDNLIPILQEHGLDVDGTESRLLDRLCGHFIESKCISPSFIINHPAIMAPLAKQSSVEINGRVRQISHRFELMINGREYVNAYEEQNDPEQQLEMLKQQAKEQGLETVADLPYVQAMEWGLPPTGGWGLGIDRLVMLLTGSDRIHQVLTFGGINQIGRQ</sequence>
<dbReference type="Pfam" id="PF00152">
    <property type="entry name" value="tRNA-synt_2"/>
    <property type="match status" value="1"/>
</dbReference>
<dbReference type="Gene3D" id="3.30.930.10">
    <property type="entry name" value="Bira Bifunctional Protein, Domain 2"/>
    <property type="match status" value="1"/>
</dbReference>
<protein>
    <submittedName>
        <fullName evidence="6">Lysine--tRNA ligase, mitochondrial</fullName>
    </submittedName>
</protein>
<dbReference type="EMBL" id="NDIQ01000001">
    <property type="protein sequence ID" value="PRT52488.1"/>
    <property type="molecule type" value="Genomic_DNA"/>
</dbReference>
<evidence type="ECO:0000256" key="4">
    <source>
        <dbReference type="ARBA" id="ARBA00023146"/>
    </source>
</evidence>
<dbReference type="OrthoDB" id="21243at2759"/>